<reference evidence="1" key="1">
    <citation type="journal article" date="2021" name="Proc. Natl. Acad. Sci. U.S.A.">
        <title>A Catalog of Tens of Thousands of Viruses from Human Metagenomes Reveals Hidden Associations with Chronic Diseases.</title>
        <authorList>
            <person name="Tisza M.J."/>
            <person name="Buck C.B."/>
        </authorList>
    </citation>
    <scope>NUCLEOTIDE SEQUENCE</scope>
    <source>
        <strain evidence="1">Ct6d71</strain>
    </source>
</reference>
<accession>A0A8S5R313</accession>
<sequence>MKLITFYKMGPNGREFVKEFDKDITLPLKNEEIKFEGDETVYNVVRAVNIYDEEGNCRLEYELVESGEIL</sequence>
<protein>
    <submittedName>
        <fullName evidence="1">Uncharacterized protein</fullName>
    </submittedName>
</protein>
<proteinExistence type="predicted"/>
<evidence type="ECO:0000313" key="1">
    <source>
        <dbReference type="EMBL" id="DAE25365.1"/>
    </source>
</evidence>
<organism evidence="1">
    <name type="scientific">Siphoviridae sp. ct6d71</name>
    <dbReference type="NCBI Taxonomy" id="2826298"/>
    <lineage>
        <taxon>Viruses</taxon>
        <taxon>Duplodnaviria</taxon>
        <taxon>Heunggongvirae</taxon>
        <taxon>Uroviricota</taxon>
        <taxon>Caudoviricetes</taxon>
    </lineage>
</organism>
<name>A0A8S5R313_9CAUD</name>
<dbReference type="EMBL" id="BK015797">
    <property type="protein sequence ID" value="DAE25365.1"/>
    <property type="molecule type" value="Genomic_DNA"/>
</dbReference>